<dbReference type="AlphaFoldDB" id="A0A8H3LKN8"/>
<evidence type="ECO:0000256" key="2">
    <source>
        <dbReference type="ARBA" id="ARBA00009858"/>
    </source>
</evidence>
<dbReference type="EMBL" id="BLAL01000194">
    <property type="protein sequence ID" value="GES90357.1"/>
    <property type="molecule type" value="Genomic_DNA"/>
</dbReference>
<sequence length="103" mass="11957">MTILVLKNFFYENHAMRRESTPNKPSSGDLKSTPKDKNQQPCLREACQIQTCLQNNNYQESRCQKVIEELFKCCEELIKSGGKLKKKHFLYNGVLIVRTCESL</sequence>
<keyword evidence="4" id="KW-0496">Mitochondrion</keyword>
<comment type="caution">
    <text evidence="7">The sequence shown here is derived from an EMBL/GenBank/DDBJ whole genome shotgun (WGS) entry which is preliminary data.</text>
</comment>
<dbReference type="PANTHER" id="PTHR15590">
    <property type="entry name" value="CX9C MOTIF-CONTAINING PROTEIN 4"/>
    <property type="match status" value="1"/>
</dbReference>
<dbReference type="SUPFAM" id="SSF47072">
    <property type="entry name" value="Cysteine alpha-hairpin motif"/>
    <property type="match status" value="1"/>
</dbReference>
<reference evidence="7" key="1">
    <citation type="submission" date="2019-10" db="EMBL/GenBank/DDBJ databases">
        <title>Conservation and host-specific expression of non-tandemly repeated heterogenous ribosome RNA gene in arbuscular mycorrhizal fungi.</title>
        <authorList>
            <person name="Maeda T."/>
            <person name="Kobayashi Y."/>
            <person name="Nakagawa T."/>
            <person name="Ezawa T."/>
            <person name="Yamaguchi K."/>
            <person name="Bino T."/>
            <person name="Nishimoto Y."/>
            <person name="Shigenobu S."/>
            <person name="Kawaguchi M."/>
        </authorList>
    </citation>
    <scope>NUCLEOTIDE SEQUENCE</scope>
    <source>
        <strain evidence="7">HR1</strain>
    </source>
</reference>
<dbReference type="InterPro" id="IPR027179">
    <property type="entry name" value="CMC4"/>
</dbReference>
<dbReference type="PANTHER" id="PTHR15590:SF0">
    <property type="entry name" value="CX9C MOTIF-CONTAINING PROTEIN 4"/>
    <property type="match status" value="1"/>
</dbReference>
<dbReference type="Gene3D" id="1.10.287.1130">
    <property type="entry name" value="CytochromE C oxidase copper chaperone"/>
    <property type="match status" value="1"/>
</dbReference>
<evidence type="ECO:0000256" key="3">
    <source>
        <dbReference type="ARBA" id="ARBA00019406"/>
    </source>
</evidence>
<evidence type="ECO:0000256" key="5">
    <source>
        <dbReference type="ARBA" id="ARBA00023157"/>
    </source>
</evidence>
<proteinExistence type="inferred from homology"/>
<evidence type="ECO:0000313" key="7">
    <source>
        <dbReference type="EMBL" id="GES90357.1"/>
    </source>
</evidence>
<keyword evidence="5" id="KW-1015">Disulfide bond</keyword>
<name>A0A8H3LKN8_9GLOM</name>
<protein>
    <recommendedName>
        <fullName evidence="3">Cx9C motif-containing protein 4, mitochondrial</fullName>
    </recommendedName>
</protein>
<comment type="similarity">
    <text evidence="2">Belongs to the CMC4 family.</text>
</comment>
<dbReference type="GO" id="GO:0005758">
    <property type="term" value="C:mitochondrial intermembrane space"/>
    <property type="evidence" value="ECO:0007669"/>
    <property type="project" value="UniProtKB-SubCell"/>
</dbReference>
<evidence type="ECO:0000313" key="8">
    <source>
        <dbReference type="Proteomes" id="UP000615446"/>
    </source>
</evidence>
<evidence type="ECO:0000256" key="1">
    <source>
        <dbReference type="ARBA" id="ARBA00004569"/>
    </source>
</evidence>
<dbReference type="OrthoDB" id="13601at2759"/>
<evidence type="ECO:0000256" key="4">
    <source>
        <dbReference type="ARBA" id="ARBA00023128"/>
    </source>
</evidence>
<dbReference type="PROSITE" id="PS51808">
    <property type="entry name" value="CHCH"/>
    <property type="match status" value="1"/>
</dbReference>
<evidence type="ECO:0000256" key="6">
    <source>
        <dbReference type="SAM" id="MobiDB-lite"/>
    </source>
</evidence>
<gene>
    <name evidence="7" type="ORF">RCL2_001720900</name>
</gene>
<feature type="region of interest" description="Disordered" evidence="6">
    <location>
        <begin position="16"/>
        <end position="40"/>
    </location>
</feature>
<dbReference type="Proteomes" id="UP000615446">
    <property type="component" value="Unassembled WGS sequence"/>
</dbReference>
<accession>A0A8H3LKN8</accession>
<dbReference type="InterPro" id="IPR009069">
    <property type="entry name" value="Cys_alpha_HP_mot_SF"/>
</dbReference>
<comment type="subcellular location">
    <subcellularLocation>
        <location evidence="1">Mitochondrion intermembrane space</location>
    </subcellularLocation>
</comment>
<dbReference type="Pfam" id="PF08991">
    <property type="entry name" value="CMC4"/>
    <property type="match status" value="1"/>
</dbReference>
<organism evidence="7 8">
    <name type="scientific">Rhizophagus clarus</name>
    <dbReference type="NCBI Taxonomy" id="94130"/>
    <lineage>
        <taxon>Eukaryota</taxon>
        <taxon>Fungi</taxon>
        <taxon>Fungi incertae sedis</taxon>
        <taxon>Mucoromycota</taxon>
        <taxon>Glomeromycotina</taxon>
        <taxon>Glomeromycetes</taxon>
        <taxon>Glomerales</taxon>
        <taxon>Glomeraceae</taxon>
        <taxon>Rhizophagus</taxon>
    </lineage>
</organism>